<feature type="compositionally biased region" description="Polar residues" evidence="1">
    <location>
        <begin position="537"/>
        <end position="547"/>
    </location>
</feature>
<accession>A0A183SWV3</accession>
<gene>
    <name evidence="2" type="ORF">SSLN_LOCUS8701</name>
</gene>
<reference evidence="2 3" key="2">
    <citation type="submission" date="2018-11" db="EMBL/GenBank/DDBJ databases">
        <authorList>
            <consortium name="Pathogen Informatics"/>
        </authorList>
    </citation>
    <scope>NUCLEOTIDE SEQUENCE [LARGE SCALE GENOMIC DNA]</scope>
    <source>
        <strain evidence="2 3">NST_G2</strain>
    </source>
</reference>
<evidence type="ECO:0000313" key="3">
    <source>
        <dbReference type="Proteomes" id="UP000275846"/>
    </source>
</evidence>
<dbReference type="EMBL" id="UYSU01034800">
    <property type="protein sequence ID" value="VDL95086.1"/>
    <property type="molecule type" value="Genomic_DNA"/>
</dbReference>
<evidence type="ECO:0000313" key="4">
    <source>
        <dbReference type="WBParaSite" id="SSLN_0000903801-mRNA-1"/>
    </source>
</evidence>
<dbReference type="STRING" id="70667.A0A183SWV3"/>
<reference evidence="4" key="1">
    <citation type="submission" date="2016-06" db="UniProtKB">
        <authorList>
            <consortium name="WormBaseParasite"/>
        </authorList>
    </citation>
    <scope>IDENTIFICATION</scope>
</reference>
<proteinExistence type="predicted"/>
<feature type="compositionally biased region" description="Low complexity" evidence="1">
    <location>
        <begin position="554"/>
        <end position="566"/>
    </location>
</feature>
<feature type="compositionally biased region" description="Polar residues" evidence="1">
    <location>
        <begin position="646"/>
        <end position="656"/>
    </location>
</feature>
<protein>
    <submittedName>
        <fullName evidence="4">MATH domain-containing protein</fullName>
    </submittedName>
</protein>
<keyword evidence="3" id="KW-1185">Reference proteome</keyword>
<feature type="compositionally biased region" description="Polar residues" evidence="1">
    <location>
        <begin position="567"/>
        <end position="586"/>
    </location>
</feature>
<dbReference type="Proteomes" id="UP000275846">
    <property type="component" value="Unassembled WGS sequence"/>
</dbReference>
<dbReference type="OrthoDB" id="10035275at2759"/>
<feature type="compositionally biased region" description="Polar residues" evidence="1">
    <location>
        <begin position="707"/>
        <end position="719"/>
    </location>
</feature>
<feature type="region of interest" description="Disordered" evidence="1">
    <location>
        <begin position="74"/>
        <end position="93"/>
    </location>
</feature>
<name>A0A183SWV3_SCHSO</name>
<feature type="region of interest" description="Disordered" evidence="1">
    <location>
        <begin position="646"/>
        <end position="726"/>
    </location>
</feature>
<feature type="compositionally biased region" description="Polar residues" evidence="1">
    <location>
        <begin position="678"/>
        <end position="692"/>
    </location>
</feature>
<sequence>MKSSIANINKANSLPLHRFVRLGGRNDAQVFTFIVSSQITRGFVKTSQSKDFCYGGQQWQLHISYSPELGGLQTATEASEGSEAPHTSTPPLQSRPLSVGLALCGSLAGMRCELETIRFTILNRESFRLNKSYEEKCFLFTCDRPLLWKCEWVQVDSLAPNHFLFDDWTWLLEVELQGASTLYEEVLTIPKTPREQSRCLVLESASFTYACSDWSVSLEWLTSDFKKHSVSTLVRTKPEGGACPRLRLHRHSSTNHWFRVRYFAVLEWGSLGESSLGPVDELITSENGASTAGKEIGESKWFSAVQQNNLAKHRVKISIQMLAAAPVSRIDLIPIAPQGGRNVARCKDPDGCDWVVVSDILGTLVRLRFFPTMRIHHHDNSDMAGSKFDNRQPELRCVSWNVHLIPFDTNRSVVKALSSPYTSYVPLFRCLINGVDGQTADISTQEKQMTVHPGEFTEVALDLPVEKICDANAGYIRSADNAMTIRIEWLPSVTLCSGNYGIYDDLFQTQKKQLTLELRTLQMENYALERQLYMSNQPVTNNTSSDTRYAEGTSSASPQVASVSSPETQRLSVQSRHQVFASPQRNRQLHSQKDNLHRSSVHLLSPIQASVAGNPVNRRSNSYLELTEEQGRVRRSLPMPLPAVTTTGNWPQQQQCEFDCSGPAAADTDSDESPPTLYVNNTSIRSNTSSPILQDACWPSGRPHQILPTSSQRSANSRGSRIWIID</sequence>
<dbReference type="WBParaSite" id="SSLN_0000903801-mRNA-1">
    <property type="protein sequence ID" value="SSLN_0000903801-mRNA-1"/>
    <property type="gene ID" value="SSLN_0000903801"/>
</dbReference>
<feature type="region of interest" description="Disordered" evidence="1">
    <location>
        <begin position="537"/>
        <end position="595"/>
    </location>
</feature>
<organism evidence="4">
    <name type="scientific">Schistocephalus solidus</name>
    <name type="common">Tapeworm</name>
    <dbReference type="NCBI Taxonomy" id="70667"/>
    <lineage>
        <taxon>Eukaryota</taxon>
        <taxon>Metazoa</taxon>
        <taxon>Spiralia</taxon>
        <taxon>Lophotrochozoa</taxon>
        <taxon>Platyhelminthes</taxon>
        <taxon>Cestoda</taxon>
        <taxon>Eucestoda</taxon>
        <taxon>Diphyllobothriidea</taxon>
        <taxon>Diphyllobothriidae</taxon>
        <taxon>Schistocephalus</taxon>
    </lineage>
</organism>
<evidence type="ECO:0000313" key="2">
    <source>
        <dbReference type="EMBL" id="VDL95086.1"/>
    </source>
</evidence>
<dbReference type="AlphaFoldDB" id="A0A183SWV3"/>
<evidence type="ECO:0000256" key="1">
    <source>
        <dbReference type="SAM" id="MobiDB-lite"/>
    </source>
</evidence>